<feature type="transmembrane region" description="Helical" evidence="7">
    <location>
        <begin position="336"/>
        <end position="360"/>
    </location>
</feature>
<evidence type="ECO:0000256" key="2">
    <source>
        <dbReference type="ARBA" id="ARBA00007520"/>
    </source>
</evidence>
<keyword evidence="10" id="KW-1185">Reference proteome</keyword>
<comment type="similarity">
    <text evidence="2">Belongs to the major facilitator superfamily. TCR/Tet family.</text>
</comment>
<dbReference type="PANTHER" id="PTHR23501">
    <property type="entry name" value="MAJOR FACILITATOR SUPERFAMILY"/>
    <property type="match status" value="1"/>
</dbReference>
<feature type="transmembrane region" description="Helical" evidence="7">
    <location>
        <begin position="372"/>
        <end position="393"/>
    </location>
</feature>
<feature type="transmembrane region" description="Helical" evidence="7">
    <location>
        <begin position="198"/>
        <end position="224"/>
    </location>
</feature>
<feature type="transmembrane region" description="Helical" evidence="7">
    <location>
        <begin position="430"/>
        <end position="451"/>
    </location>
</feature>
<feature type="transmembrane region" description="Helical" evidence="7">
    <location>
        <begin position="54"/>
        <end position="76"/>
    </location>
</feature>
<reference evidence="9 10" key="1">
    <citation type="submission" date="2016-09" db="EMBL/GenBank/DDBJ databases">
        <title>Aspergillus awamori IFM 58123T.</title>
        <authorList>
            <person name="Kusuya Y."/>
            <person name="Shimizu M."/>
            <person name="Takahashi H."/>
            <person name="Yaguchi T."/>
        </authorList>
    </citation>
    <scope>NUCLEOTIDE SEQUENCE [LARGE SCALE GENOMIC DNA]</scope>
    <source>
        <strain evidence="9 10">IFM 58123</strain>
    </source>
</reference>
<protein>
    <submittedName>
        <fullName evidence="9">Uncharacterized transporter C3H1.06c</fullName>
    </submittedName>
</protein>
<feature type="transmembrane region" description="Helical" evidence="7">
    <location>
        <begin position="109"/>
        <end position="128"/>
    </location>
</feature>
<dbReference type="Pfam" id="PF07690">
    <property type="entry name" value="MFS_1"/>
    <property type="match status" value="1"/>
</dbReference>
<name>A0A401L639_ASPAW</name>
<dbReference type="EMBL" id="BDHI01000028">
    <property type="protein sequence ID" value="GCB26989.1"/>
    <property type="molecule type" value="Genomic_DNA"/>
</dbReference>
<dbReference type="CDD" id="cd17502">
    <property type="entry name" value="MFS_Azr1_MDR_like"/>
    <property type="match status" value="1"/>
</dbReference>
<evidence type="ECO:0000313" key="10">
    <source>
        <dbReference type="Proteomes" id="UP000286921"/>
    </source>
</evidence>
<dbReference type="PANTHER" id="PTHR23501:SF102">
    <property type="entry name" value="DRUG TRANSPORTER, PUTATIVE (AFU_ORTHOLOGUE AFUA_3G08530)-RELATED"/>
    <property type="match status" value="1"/>
</dbReference>
<evidence type="ECO:0000256" key="6">
    <source>
        <dbReference type="SAM" id="MobiDB-lite"/>
    </source>
</evidence>
<dbReference type="AlphaFoldDB" id="A0A401L639"/>
<organism evidence="9 10">
    <name type="scientific">Aspergillus awamori</name>
    <name type="common">Black koji mold</name>
    <dbReference type="NCBI Taxonomy" id="105351"/>
    <lineage>
        <taxon>Eukaryota</taxon>
        <taxon>Fungi</taxon>
        <taxon>Dikarya</taxon>
        <taxon>Ascomycota</taxon>
        <taxon>Pezizomycotina</taxon>
        <taxon>Eurotiomycetes</taxon>
        <taxon>Eurotiomycetidae</taxon>
        <taxon>Eurotiales</taxon>
        <taxon>Aspergillaceae</taxon>
        <taxon>Aspergillus</taxon>
    </lineage>
</organism>
<feature type="transmembrane region" description="Helical" evidence="7">
    <location>
        <begin position="140"/>
        <end position="159"/>
    </location>
</feature>
<sequence length="588" mass="63111">MAVNTEQDPSPRPYQNLEEDHNLSNHFKHDLGKDASTEAAEDDFPTDHQSKQRVAVVMTSLSLCVFLAALDIVGLFKAESTWQILMISQTIVSTALPEMVAHFKASDSAYTWIASSYLLANASCVPLWGRISDIWGRKPILMTVVALFLGGSLICGVAINVNMVIAGRAIQGVGSGGITVLANICVSDMFNVRRRSAYLGIFGATWAIAGAIGPIIGGAFTTYSTWRWCFYINLPIGGLAFFGLLFFLQLHTASLTPLKAGLLSLDWIGLGLIVGATLMLFFGLELGGSLYPWSSPTIICLIAFGVLTAGLFLIYESRIAQIPIIPTTLFSNRYNLIILLINFCHSTVFLGSCFYLPVYFQNILLASSLMSGVYLLPLVGALAISSGLAGFVMRTTGRSREAIILGMLLTTLGYGLFIDLPSTKSWPRIILFQIVAGLGIGPNFQATLIALQANTTPAELSRGTGTFSFVRQLAAAISVVVGSVLYARAVSGQRGALAAVLGETVAQEIVEASTAAAAIVETLPVGEDRTVVFHALTAALRWVWVFYTAVAGVGFLLSLCLRDLRLGDAHRKAPGQESEELEMDRGTT</sequence>
<evidence type="ECO:0000256" key="4">
    <source>
        <dbReference type="ARBA" id="ARBA00022989"/>
    </source>
</evidence>
<dbReference type="SUPFAM" id="SSF103473">
    <property type="entry name" value="MFS general substrate transporter"/>
    <property type="match status" value="1"/>
</dbReference>
<feature type="domain" description="Major facilitator superfamily (MFS) profile" evidence="8">
    <location>
        <begin position="57"/>
        <end position="566"/>
    </location>
</feature>
<dbReference type="InterPro" id="IPR036259">
    <property type="entry name" value="MFS_trans_sf"/>
</dbReference>
<keyword evidence="5 7" id="KW-0472">Membrane</keyword>
<feature type="transmembrane region" description="Helical" evidence="7">
    <location>
        <begin position="296"/>
        <end position="315"/>
    </location>
</feature>
<feature type="transmembrane region" description="Helical" evidence="7">
    <location>
        <begin position="165"/>
        <end position="186"/>
    </location>
</feature>
<feature type="transmembrane region" description="Helical" evidence="7">
    <location>
        <begin position="472"/>
        <end position="489"/>
    </location>
</feature>
<keyword evidence="4 7" id="KW-1133">Transmembrane helix</keyword>
<evidence type="ECO:0000256" key="5">
    <source>
        <dbReference type="ARBA" id="ARBA00023136"/>
    </source>
</evidence>
<evidence type="ECO:0000256" key="3">
    <source>
        <dbReference type="ARBA" id="ARBA00022692"/>
    </source>
</evidence>
<dbReference type="Proteomes" id="UP000286921">
    <property type="component" value="Unassembled WGS sequence"/>
</dbReference>
<dbReference type="Gene3D" id="1.20.1250.20">
    <property type="entry name" value="MFS general substrate transporter like domains"/>
    <property type="match status" value="1"/>
</dbReference>
<dbReference type="PROSITE" id="PS50850">
    <property type="entry name" value="MFS"/>
    <property type="match status" value="1"/>
</dbReference>
<evidence type="ECO:0000256" key="1">
    <source>
        <dbReference type="ARBA" id="ARBA00004141"/>
    </source>
</evidence>
<comment type="subcellular location">
    <subcellularLocation>
        <location evidence="1">Membrane</location>
        <topology evidence="1">Multi-pass membrane protein</topology>
    </subcellularLocation>
</comment>
<feature type="transmembrane region" description="Helical" evidence="7">
    <location>
        <begin position="230"/>
        <end position="248"/>
    </location>
</feature>
<proteinExistence type="inferred from homology"/>
<gene>
    <name evidence="9" type="ORF">AAWM_09874</name>
</gene>
<feature type="compositionally biased region" description="Basic and acidic residues" evidence="6">
    <location>
        <begin position="18"/>
        <end position="29"/>
    </location>
</feature>
<feature type="transmembrane region" description="Helical" evidence="7">
    <location>
        <begin position="260"/>
        <end position="284"/>
    </location>
</feature>
<dbReference type="InterPro" id="IPR011701">
    <property type="entry name" value="MFS"/>
</dbReference>
<dbReference type="InterPro" id="IPR020846">
    <property type="entry name" value="MFS_dom"/>
</dbReference>
<feature type="transmembrane region" description="Helical" evidence="7">
    <location>
        <begin position="542"/>
        <end position="561"/>
    </location>
</feature>
<evidence type="ECO:0000313" key="9">
    <source>
        <dbReference type="EMBL" id="GCB26989.1"/>
    </source>
</evidence>
<evidence type="ECO:0000256" key="7">
    <source>
        <dbReference type="SAM" id="Phobius"/>
    </source>
</evidence>
<evidence type="ECO:0000259" key="8">
    <source>
        <dbReference type="PROSITE" id="PS50850"/>
    </source>
</evidence>
<dbReference type="Gene3D" id="1.20.1720.10">
    <property type="entry name" value="Multidrug resistance protein D"/>
    <property type="match status" value="1"/>
</dbReference>
<accession>A0A401L639</accession>
<dbReference type="GO" id="GO:0005886">
    <property type="term" value="C:plasma membrane"/>
    <property type="evidence" value="ECO:0007669"/>
    <property type="project" value="TreeGrafter"/>
</dbReference>
<comment type="caution">
    <text evidence="9">The sequence shown here is derived from an EMBL/GenBank/DDBJ whole genome shotgun (WGS) entry which is preliminary data.</text>
</comment>
<dbReference type="GO" id="GO:0022857">
    <property type="term" value="F:transmembrane transporter activity"/>
    <property type="evidence" value="ECO:0007669"/>
    <property type="project" value="InterPro"/>
</dbReference>
<feature type="region of interest" description="Disordered" evidence="6">
    <location>
        <begin position="1"/>
        <end position="29"/>
    </location>
</feature>
<keyword evidence="3 7" id="KW-0812">Transmembrane</keyword>
<feature type="transmembrane region" description="Helical" evidence="7">
    <location>
        <begin position="402"/>
        <end position="418"/>
    </location>
</feature>